<organism evidence="2 3">
    <name type="scientific">Nakamurella flava</name>
    <dbReference type="NCBI Taxonomy" id="2576308"/>
    <lineage>
        <taxon>Bacteria</taxon>
        <taxon>Bacillati</taxon>
        <taxon>Actinomycetota</taxon>
        <taxon>Actinomycetes</taxon>
        <taxon>Nakamurellales</taxon>
        <taxon>Nakamurellaceae</taxon>
        <taxon>Nakamurella</taxon>
    </lineage>
</organism>
<feature type="domain" description="YdhG-like" evidence="1">
    <location>
        <begin position="20"/>
        <end position="108"/>
    </location>
</feature>
<evidence type="ECO:0000313" key="2">
    <source>
        <dbReference type="EMBL" id="TKV56300.1"/>
    </source>
</evidence>
<reference evidence="2 3" key="1">
    <citation type="submission" date="2019-05" db="EMBL/GenBank/DDBJ databases">
        <title>Nakamurella sp. N5BH11, whole genome shotgun sequence.</title>
        <authorList>
            <person name="Tuo L."/>
        </authorList>
    </citation>
    <scope>NUCLEOTIDE SEQUENCE [LARGE SCALE GENOMIC DNA]</scope>
    <source>
        <strain evidence="2 3">N5BH11</strain>
    </source>
</reference>
<evidence type="ECO:0000259" key="1">
    <source>
        <dbReference type="Pfam" id="PF08818"/>
    </source>
</evidence>
<dbReference type="InterPro" id="IPR014922">
    <property type="entry name" value="YdhG-like"/>
</dbReference>
<sequence length="115" mass="12240">MGTVDDYLAGLEPADADLVGRIYAVARTVAPQAEQGTSYGMPALLFRGKGLLAVMRARKHIGVYPFSAAAVEAVADRLTGIDHAKGTIRLPPDQPIDEELVRALVTARLAQIDGR</sequence>
<dbReference type="RefSeq" id="WP_137451569.1">
    <property type="nucleotide sequence ID" value="NZ_SZZH01000007.1"/>
</dbReference>
<dbReference type="EMBL" id="SZZH01000007">
    <property type="protein sequence ID" value="TKV56300.1"/>
    <property type="molecule type" value="Genomic_DNA"/>
</dbReference>
<dbReference type="Gene3D" id="3.90.1150.200">
    <property type="match status" value="1"/>
</dbReference>
<dbReference type="OrthoDB" id="3236524at2"/>
<proteinExistence type="predicted"/>
<name>A0A4U6Q8V4_9ACTN</name>
<dbReference type="Pfam" id="PF08818">
    <property type="entry name" value="DUF1801"/>
    <property type="match status" value="1"/>
</dbReference>
<evidence type="ECO:0000313" key="3">
    <source>
        <dbReference type="Proteomes" id="UP000306985"/>
    </source>
</evidence>
<comment type="caution">
    <text evidence="2">The sequence shown here is derived from an EMBL/GenBank/DDBJ whole genome shotgun (WGS) entry which is preliminary data.</text>
</comment>
<accession>A0A4U6Q8V4</accession>
<dbReference type="SUPFAM" id="SSF159888">
    <property type="entry name" value="YdhG-like"/>
    <property type="match status" value="1"/>
</dbReference>
<keyword evidence="3" id="KW-1185">Reference proteome</keyword>
<dbReference type="Proteomes" id="UP000306985">
    <property type="component" value="Unassembled WGS sequence"/>
</dbReference>
<protein>
    <submittedName>
        <fullName evidence="2">DUF1801 domain-containing protein</fullName>
    </submittedName>
</protein>
<gene>
    <name evidence="2" type="ORF">FDO65_20215</name>
</gene>
<dbReference type="AlphaFoldDB" id="A0A4U6Q8V4"/>